<dbReference type="OrthoDB" id="409799at2759"/>
<keyword evidence="1" id="KW-1133">Transmembrane helix</keyword>
<comment type="caution">
    <text evidence="2">The sequence shown here is derived from an EMBL/GenBank/DDBJ whole genome shotgun (WGS) entry which is preliminary data.</text>
</comment>
<dbReference type="InterPro" id="IPR021134">
    <property type="entry name" value="Bestrophin-like"/>
</dbReference>
<evidence type="ECO:0000313" key="2">
    <source>
        <dbReference type="EMBL" id="OLP87187.1"/>
    </source>
</evidence>
<accession>A0A1Q9CWA3</accession>
<evidence type="ECO:0000256" key="1">
    <source>
        <dbReference type="SAM" id="Phobius"/>
    </source>
</evidence>
<reference evidence="2 3" key="1">
    <citation type="submission" date="2016-02" db="EMBL/GenBank/DDBJ databases">
        <title>Genome analysis of coral dinoflagellate symbionts highlights evolutionary adaptations to a symbiotic lifestyle.</title>
        <authorList>
            <person name="Aranda M."/>
            <person name="Li Y."/>
            <person name="Liew Y.J."/>
            <person name="Baumgarten S."/>
            <person name="Simakov O."/>
            <person name="Wilson M."/>
            <person name="Piel J."/>
            <person name="Ashoor H."/>
            <person name="Bougouffa S."/>
            <person name="Bajic V.B."/>
            <person name="Ryu T."/>
            <person name="Ravasi T."/>
            <person name="Bayer T."/>
            <person name="Micklem G."/>
            <person name="Kim H."/>
            <person name="Bhak J."/>
            <person name="Lajeunesse T.C."/>
            <person name="Voolstra C.R."/>
        </authorList>
    </citation>
    <scope>NUCLEOTIDE SEQUENCE [LARGE SCALE GENOMIC DNA]</scope>
    <source>
        <strain evidence="2 3">CCMP2467</strain>
    </source>
</reference>
<evidence type="ECO:0000313" key="3">
    <source>
        <dbReference type="Proteomes" id="UP000186817"/>
    </source>
</evidence>
<dbReference type="Pfam" id="PF01062">
    <property type="entry name" value="Bestrophin"/>
    <property type="match status" value="1"/>
</dbReference>
<keyword evidence="1" id="KW-0472">Membrane</keyword>
<dbReference type="GO" id="GO:0005254">
    <property type="term" value="F:chloride channel activity"/>
    <property type="evidence" value="ECO:0007669"/>
    <property type="project" value="InterPro"/>
</dbReference>
<dbReference type="Proteomes" id="UP000186817">
    <property type="component" value="Unassembled WGS sequence"/>
</dbReference>
<name>A0A1Q9CWA3_SYMMI</name>
<feature type="transmembrane region" description="Helical" evidence="1">
    <location>
        <begin position="164"/>
        <end position="185"/>
    </location>
</feature>
<dbReference type="AlphaFoldDB" id="A0A1Q9CWA3"/>
<feature type="transmembrane region" description="Helical" evidence="1">
    <location>
        <begin position="12"/>
        <end position="30"/>
    </location>
</feature>
<organism evidence="2 3">
    <name type="scientific">Symbiodinium microadriaticum</name>
    <name type="common">Dinoflagellate</name>
    <name type="synonym">Zooxanthella microadriatica</name>
    <dbReference type="NCBI Taxonomy" id="2951"/>
    <lineage>
        <taxon>Eukaryota</taxon>
        <taxon>Sar</taxon>
        <taxon>Alveolata</taxon>
        <taxon>Dinophyceae</taxon>
        <taxon>Suessiales</taxon>
        <taxon>Symbiodiniaceae</taxon>
        <taxon>Symbiodinium</taxon>
    </lineage>
</organism>
<keyword evidence="3" id="KW-1185">Reference proteome</keyword>
<protein>
    <submittedName>
        <fullName evidence="2">Uncharacterized protein</fullName>
    </submittedName>
</protein>
<feature type="transmembrane region" description="Helical" evidence="1">
    <location>
        <begin position="126"/>
        <end position="144"/>
    </location>
</feature>
<keyword evidence="1" id="KW-0812">Transmembrane</keyword>
<sequence length="548" mass="62036">MGQPVHLELERIWWLGGIYLGTLVLLQCGIRAARAHEARREEDQCAFRQHLNCEHRESVDRTVREEEGFLGNTVIFPHCDLDEIFTHAPGGHMLKYNADRSLSFTVIFMFKHTLLSNTQILHHMRVCVLVAALTGFIHIGLRAFTDVEPMQRNWLEDADKMCSFLTSLIGVLLGFYISTVMTRWWSMRSDGIGGMWGAVNDLCVLTGSFFPGPEWRKLRTLILRYGLISFELTFMENEDQDEDLDALMQRHLLTSDEAACLAGNPSKGMAVWTWVGWIFRELQKQGHLSDITLRLFLDKAEFFHSVAEKPPLAGIRLQSFGGQLVLVCCFTISATSPGASWARLLDVAECTETFGLLPKGQLTEATWQAVLSRPKQAAMKLADTKAVNRLAPLLRLSLEPCLRWRRLAKMKAARDEGHERLRLLVLPGFSLLCWAAALDLPRFAQTWPSPASNFLVETLLDEADTAFLRIWRMHDYLELKPKWHQDGPVPLDRFLEELQLPSSGALPDNDPRDLLGNVGAPPLEKLIASGLCWKGPTKLQCWPLQGLR</sequence>
<dbReference type="EMBL" id="LSRX01000875">
    <property type="protein sequence ID" value="OLP87187.1"/>
    <property type="molecule type" value="Genomic_DNA"/>
</dbReference>
<proteinExistence type="predicted"/>
<gene>
    <name evidence="2" type="ORF">AK812_SmicGene31613</name>
</gene>